<protein>
    <submittedName>
        <fullName evidence="1">Uncharacterized protein</fullName>
    </submittedName>
</protein>
<gene>
    <name evidence="1" type="ORF">ACFQY0_10530</name>
</gene>
<dbReference type="EMBL" id="JBHTBS010000004">
    <property type="protein sequence ID" value="MFC7337613.1"/>
    <property type="molecule type" value="Genomic_DNA"/>
</dbReference>
<evidence type="ECO:0000313" key="2">
    <source>
        <dbReference type="Proteomes" id="UP001596472"/>
    </source>
</evidence>
<evidence type="ECO:0000313" key="1">
    <source>
        <dbReference type="EMBL" id="MFC7337613.1"/>
    </source>
</evidence>
<accession>A0ABW2L7I4</accession>
<dbReference type="Proteomes" id="UP001596472">
    <property type="component" value="Unassembled WGS sequence"/>
</dbReference>
<keyword evidence="2" id="KW-1185">Reference proteome</keyword>
<organism evidence="1 2">
    <name type="scientific">Haloferula chungangensis</name>
    <dbReference type="NCBI Taxonomy" id="1048331"/>
    <lineage>
        <taxon>Bacteria</taxon>
        <taxon>Pseudomonadati</taxon>
        <taxon>Verrucomicrobiota</taxon>
        <taxon>Verrucomicrobiia</taxon>
        <taxon>Verrucomicrobiales</taxon>
        <taxon>Verrucomicrobiaceae</taxon>
        <taxon>Haloferula</taxon>
    </lineage>
</organism>
<name>A0ABW2L7I4_9BACT</name>
<sequence>MPLFPSVFIPSGCVHRSVLLTVAIGFPGIALGFPATQIGTLPLDPPGASTNRLSFEVDASGTVQADLPVLGNQDITIDSSDSDASTVSGELRCEFGLEIDAVTLTATVQSIAFMESQVILDDELSFNLSLGTYIFIPIGSVGVASRNLVVTPSTPSGAGSVTGTTFPLSEHQLSLYGGTITGGATGLAADYIDPIDVNFAETPLEGPIGAGTGTVTISAPSVNGSNVSYDVTVSVPVDFAALILEDPVNVTLTSEGSVKASGTLTIEVPAVEKIEVLALSAGSPTASDVTITWNSEGGAGSYRVLSSPRLSTPLSSWTIEQSSVLNGGATTSFVDSGTLEGSSRKFYVIEEN</sequence>
<dbReference type="RefSeq" id="WP_379712060.1">
    <property type="nucleotide sequence ID" value="NZ_JBHTBS010000004.1"/>
</dbReference>
<proteinExistence type="predicted"/>
<comment type="caution">
    <text evidence="1">The sequence shown here is derived from an EMBL/GenBank/DDBJ whole genome shotgun (WGS) entry which is preliminary data.</text>
</comment>
<reference evidence="2" key="1">
    <citation type="journal article" date="2019" name="Int. J. Syst. Evol. Microbiol.">
        <title>The Global Catalogue of Microorganisms (GCM) 10K type strain sequencing project: providing services to taxonomists for standard genome sequencing and annotation.</title>
        <authorList>
            <consortium name="The Broad Institute Genomics Platform"/>
            <consortium name="The Broad Institute Genome Sequencing Center for Infectious Disease"/>
            <person name="Wu L."/>
            <person name="Ma J."/>
        </authorList>
    </citation>
    <scope>NUCLEOTIDE SEQUENCE [LARGE SCALE GENOMIC DNA]</scope>
    <source>
        <strain evidence="2">CGMCC 4.1467</strain>
    </source>
</reference>